<dbReference type="PROSITE" id="PS00059">
    <property type="entry name" value="ADH_ZINC"/>
    <property type="match status" value="1"/>
</dbReference>
<comment type="cofactor">
    <cofactor evidence="4">
        <name>Zn(2+)</name>
        <dbReference type="ChEBI" id="CHEBI:29105"/>
    </cofactor>
</comment>
<name>A0A4R1L744_9BACT</name>
<evidence type="ECO:0000313" key="6">
    <source>
        <dbReference type="EMBL" id="TCK73974.1"/>
    </source>
</evidence>
<dbReference type="GO" id="GO:0016616">
    <property type="term" value="F:oxidoreductase activity, acting on the CH-OH group of donors, NAD or NADP as acceptor"/>
    <property type="evidence" value="ECO:0007669"/>
    <property type="project" value="UniProtKB-ARBA"/>
</dbReference>
<dbReference type="InterPro" id="IPR002328">
    <property type="entry name" value="ADH_Zn_CS"/>
</dbReference>
<comment type="similarity">
    <text evidence="4">Belongs to the zinc-containing alcohol dehydrogenase family.</text>
</comment>
<dbReference type="EMBL" id="SMGK01000002">
    <property type="protein sequence ID" value="TCK73974.1"/>
    <property type="molecule type" value="Genomic_DNA"/>
</dbReference>
<dbReference type="InterPro" id="IPR011032">
    <property type="entry name" value="GroES-like_sf"/>
</dbReference>
<dbReference type="SUPFAM" id="SSF50129">
    <property type="entry name" value="GroES-like"/>
    <property type="match status" value="1"/>
</dbReference>
<dbReference type="InterPro" id="IPR013149">
    <property type="entry name" value="ADH-like_C"/>
</dbReference>
<sequence>MGWPGCYRRNGVMATCTSPIEAKVSAIPSTMRAAVYRGIDDVRVETVPVPEIGRGEVLVRVHACGICGTDLKKIHTGSHSAPRIFGHETAGTIAAIGADVKGFAVGDRVMVFHHIPCGECYYCRKKTFAQCPTYKRVGCTAGFEPAGGGFAEYVRVMDWIVPRGLLKVPDGVPFEQAAFVEPVNTCLKAIKNLDLAADETVLVIGQGPIGIVLAALAARSGATVYTSDLYPERHAIAAGFGLHHPIDAQQDVAAVVREATEGRGADAVILAVGVDALIPVAMNAARPGGRILLFAQTQRGQAPIDPASICMDEKALVGSYSASVEIQDEGARLVFDGYRKGFDLTQLISHRFPLEAAAEAVELASHPTPDSMKIFLSPEV</sequence>
<keyword evidence="1 4" id="KW-0479">Metal-binding</keyword>
<evidence type="ECO:0000256" key="4">
    <source>
        <dbReference type="RuleBase" id="RU361277"/>
    </source>
</evidence>
<dbReference type="AlphaFoldDB" id="A0A4R1L744"/>
<evidence type="ECO:0000256" key="3">
    <source>
        <dbReference type="ARBA" id="ARBA00023002"/>
    </source>
</evidence>
<evidence type="ECO:0000313" key="7">
    <source>
        <dbReference type="Proteomes" id="UP000295210"/>
    </source>
</evidence>
<dbReference type="CDD" id="cd08235">
    <property type="entry name" value="iditol_2_DH_like"/>
    <property type="match status" value="1"/>
</dbReference>
<evidence type="ECO:0000256" key="1">
    <source>
        <dbReference type="ARBA" id="ARBA00022723"/>
    </source>
</evidence>
<dbReference type="InterPro" id="IPR020843">
    <property type="entry name" value="ER"/>
</dbReference>
<dbReference type="InterPro" id="IPR036291">
    <property type="entry name" value="NAD(P)-bd_dom_sf"/>
</dbReference>
<dbReference type="SUPFAM" id="SSF51735">
    <property type="entry name" value="NAD(P)-binding Rossmann-fold domains"/>
    <property type="match status" value="1"/>
</dbReference>
<accession>A0A4R1L744</accession>
<keyword evidence="3" id="KW-0560">Oxidoreductase</keyword>
<keyword evidence="7" id="KW-1185">Reference proteome</keyword>
<keyword evidence="2 4" id="KW-0862">Zinc</keyword>
<gene>
    <name evidence="6" type="ORF">C7378_1594</name>
</gene>
<comment type="caution">
    <text evidence="6">The sequence shown here is derived from an EMBL/GenBank/DDBJ whole genome shotgun (WGS) entry which is preliminary data.</text>
</comment>
<dbReference type="PANTHER" id="PTHR43401:SF2">
    <property type="entry name" value="L-THREONINE 3-DEHYDROGENASE"/>
    <property type="match status" value="1"/>
</dbReference>
<dbReference type="Pfam" id="PF00107">
    <property type="entry name" value="ADH_zinc_N"/>
    <property type="match status" value="1"/>
</dbReference>
<dbReference type="Proteomes" id="UP000295210">
    <property type="component" value="Unassembled WGS sequence"/>
</dbReference>
<reference evidence="6 7" key="1">
    <citation type="submission" date="2019-03" db="EMBL/GenBank/DDBJ databases">
        <title>Genomic Encyclopedia of Type Strains, Phase IV (KMG-IV): sequencing the most valuable type-strain genomes for metagenomic binning, comparative biology and taxonomic classification.</title>
        <authorList>
            <person name="Goeker M."/>
        </authorList>
    </citation>
    <scope>NUCLEOTIDE SEQUENCE [LARGE SCALE GENOMIC DNA]</scope>
    <source>
        <strain evidence="6 7">DSM 103428</strain>
    </source>
</reference>
<dbReference type="Gene3D" id="3.90.180.10">
    <property type="entry name" value="Medium-chain alcohol dehydrogenases, catalytic domain"/>
    <property type="match status" value="1"/>
</dbReference>
<dbReference type="PANTHER" id="PTHR43401">
    <property type="entry name" value="L-THREONINE 3-DEHYDROGENASE"/>
    <property type="match status" value="1"/>
</dbReference>
<dbReference type="Pfam" id="PF08240">
    <property type="entry name" value="ADH_N"/>
    <property type="match status" value="1"/>
</dbReference>
<protein>
    <submittedName>
        <fullName evidence="6">L-iditol 2-dehydrogenase</fullName>
    </submittedName>
</protein>
<evidence type="ECO:0000259" key="5">
    <source>
        <dbReference type="SMART" id="SM00829"/>
    </source>
</evidence>
<proteinExistence type="inferred from homology"/>
<dbReference type="InterPro" id="IPR050129">
    <property type="entry name" value="Zn_alcohol_dh"/>
</dbReference>
<dbReference type="InterPro" id="IPR013154">
    <property type="entry name" value="ADH-like_N"/>
</dbReference>
<dbReference type="GO" id="GO:0008270">
    <property type="term" value="F:zinc ion binding"/>
    <property type="evidence" value="ECO:0007669"/>
    <property type="project" value="InterPro"/>
</dbReference>
<dbReference type="SMART" id="SM00829">
    <property type="entry name" value="PKS_ER"/>
    <property type="match status" value="1"/>
</dbReference>
<organism evidence="6 7">
    <name type="scientific">Acidipila rosea</name>
    <dbReference type="NCBI Taxonomy" id="768535"/>
    <lineage>
        <taxon>Bacteria</taxon>
        <taxon>Pseudomonadati</taxon>
        <taxon>Acidobacteriota</taxon>
        <taxon>Terriglobia</taxon>
        <taxon>Terriglobales</taxon>
        <taxon>Acidobacteriaceae</taxon>
        <taxon>Acidipila</taxon>
    </lineage>
</organism>
<feature type="domain" description="Enoyl reductase (ER)" evidence="5">
    <location>
        <begin position="37"/>
        <end position="376"/>
    </location>
</feature>
<evidence type="ECO:0000256" key="2">
    <source>
        <dbReference type="ARBA" id="ARBA00022833"/>
    </source>
</evidence>